<dbReference type="SUPFAM" id="SSF52200">
    <property type="entry name" value="Toll/Interleukin receptor TIR domain"/>
    <property type="match status" value="1"/>
</dbReference>
<proteinExistence type="predicted"/>
<dbReference type="PROSITE" id="PS50104">
    <property type="entry name" value="TIR"/>
    <property type="match status" value="1"/>
</dbReference>
<name>A0A9X2NCB3_9PSEU</name>
<dbReference type="AlphaFoldDB" id="A0A9X2NCB3"/>
<dbReference type="RefSeq" id="WP_257920734.1">
    <property type="nucleotide sequence ID" value="NZ_JAMXQV010000007.1"/>
</dbReference>
<reference evidence="2" key="1">
    <citation type="submission" date="2022-06" db="EMBL/GenBank/DDBJ databases">
        <title>Amycolatopsis iheyaensis sp. nov., a new species of the genus Amycolatopsis isolated from soil in Iheya island, Japan.</title>
        <authorList>
            <person name="Ngamcharungchit C."/>
            <person name="Kanto H."/>
            <person name="Take A."/>
            <person name="Intra B."/>
            <person name="Matsumoto A."/>
            <person name="Panbangred W."/>
            <person name="Inahashi Y."/>
        </authorList>
    </citation>
    <scope>NUCLEOTIDE SEQUENCE</scope>
    <source>
        <strain evidence="2">OK19-0408</strain>
    </source>
</reference>
<accession>A0A9X2NCB3</accession>
<feature type="domain" description="TIR" evidence="1">
    <location>
        <begin position="4"/>
        <end position="151"/>
    </location>
</feature>
<evidence type="ECO:0000313" key="3">
    <source>
        <dbReference type="Proteomes" id="UP001144096"/>
    </source>
</evidence>
<protein>
    <submittedName>
        <fullName evidence="2">TIR domain-containing protein</fullName>
    </submittedName>
</protein>
<sequence length="199" mass="23232">MPGYEYDVFISYSSVGSAPKWLLNNFFQKFLDCLHDQVAPAPRVFLDKGMDRGVHWPAELQKALRHSKIMIAVLSPPYFQSPWCLAEWRSMRARERLLGLASPQCPQGLIYPLLYSDSENFPDEEGLQRAWWNFKELALPDKVFQESRDWLLFHQRVADVARDVVELVRQVPDWQPDWPVIEVPEPLLLPQPSIPRFGR</sequence>
<evidence type="ECO:0000259" key="1">
    <source>
        <dbReference type="PROSITE" id="PS50104"/>
    </source>
</evidence>
<dbReference type="GO" id="GO:0007165">
    <property type="term" value="P:signal transduction"/>
    <property type="evidence" value="ECO:0007669"/>
    <property type="project" value="InterPro"/>
</dbReference>
<dbReference type="EMBL" id="JAMXQV010000007">
    <property type="protein sequence ID" value="MCR6484099.1"/>
    <property type="molecule type" value="Genomic_DNA"/>
</dbReference>
<dbReference type="InterPro" id="IPR000157">
    <property type="entry name" value="TIR_dom"/>
</dbReference>
<gene>
    <name evidence="2" type="ORF">M8542_14855</name>
</gene>
<dbReference type="InterPro" id="IPR035897">
    <property type="entry name" value="Toll_tir_struct_dom_sf"/>
</dbReference>
<evidence type="ECO:0000313" key="2">
    <source>
        <dbReference type="EMBL" id="MCR6484099.1"/>
    </source>
</evidence>
<keyword evidence="3" id="KW-1185">Reference proteome</keyword>
<dbReference type="Gene3D" id="3.40.50.10140">
    <property type="entry name" value="Toll/interleukin-1 receptor homology (TIR) domain"/>
    <property type="match status" value="1"/>
</dbReference>
<comment type="caution">
    <text evidence="2">The sequence shown here is derived from an EMBL/GenBank/DDBJ whole genome shotgun (WGS) entry which is preliminary data.</text>
</comment>
<dbReference type="Proteomes" id="UP001144096">
    <property type="component" value="Unassembled WGS sequence"/>
</dbReference>
<dbReference type="SMART" id="SM00255">
    <property type="entry name" value="TIR"/>
    <property type="match status" value="1"/>
</dbReference>
<dbReference type="Pfam" id="PF13676">
    <property type="entry name" value="TIR_2"/>
    <property type="match status" value="1"/>
</dbReference>
<organism evidence="2 3">
    <name type="scientific">Amycolatopsis iheyensis</name>
    <dbReference type="NCBI Taxonomy" id="2945988"/>
    <lineage>
        <taxon>Bacteria</taxon>
        <taxon>Bacillati</taxon>
        <taxon>Actinomycetota</taxon>
        <taxon>Actinomycetes</taxon>
        <taxon>Pseudonocardiales</taxon>
        <taxon>Pseudonocardiaceae</taxon>
        <taxon>Amycolatopsis</taxon>
    </lineage>
</organism>